<comment type="caution">
    <text evidence="14">The sequence shown here is derived from an EMBL/GenBank/DDBJ whole genome shotgun (WGS) entry which is preliminary data.</text>
</comment>
<evidence type="ECO:0000256" key="3">
    <source>
        <dbReference type="ARBA" id="ARBA00006442"/>
    </source>
</evidence>
<feature type="domain" description="FAD/NAD(P)-binding" evidence="12">
    <location>
        <begin position="118"/>
        <end position="438"/>
    </location>
</feature>
<dbReference type="PRINTS" id="PR00411">
    <property type="entry name" value="PNDRDTASEI"/>
</dbReference>
<dbReference type="GO" id="GO:0046983">
    <property type="term" value="F:protein dimerization activity"/>
    <property type="evidence" value="ECO:0007669"/>
    <property type="project" value="InterPro"/>
</dbReference>
<dbReference type="PANTHER" id="PTHR43557:SF4">
    <property type="entry name" value="APOPTOSIS-INDUCING FACTOR 1, MITOCHONDRIAL"/>
    <property type="match status" value="1"/>
</dbReference>
<dbReference type="InterPro" id="IPR029324">
    <property type="entry name" value="AIF_C"/>
</dbReference>
<protein>
    <recommendedName>
        <fullName evidence="16">Apoptosis-inducing factor 1, mitochondrial</fullName>
    </recommendedName>
</protein>
<evidence type="ECO:0000313" key="15">
    <source>
        <dbReference type="Proteomes" id="UP000827092"/>
    </source>
</evidence>
<dbReference type="GO" id="GO:0006915">
    <property type="term" value="P:apoptotic process"/>
    <property type="evidence" value="ECO:0007669"/>
    <property type="project" value="UniProtKB-KW"/>
</dbReference>
<reference evidence="14 15" key="1">
    <citation type="journal article" date="2022" name="Nat. Ecol. Evol.">
        <title>A masculinizing supergene underlies an exaggerated male reproductive morph in a spider.</title>
        <authorList>
            <person name="Hendrickx F."/>
            <person name="De Corte Z."/>
            <person name="Sonet G."/>
            <person name="Van Belleghem S.M."/>
            <person name="Kostlbacher S."/>
            <person name="Vangestel C."/>
        </authorList>
    </citation>
    <scope>NUCLEOTIDE SEQUENCE [LARGE SCALE GENOMIC DNA]</scope>
    <source>
        <strain evidence="14">W744_W776</strain>
    </source>
</reference>
<dbReference type="Pfam" id="PF14721">
    <property type="entry name" value="AIF_C"/>
    <property type="match status" value="1"/>
</dbReference>
<dbReference type="Proteomes" id="UP000827092">
    <property type="component" value="Unassembled WGS sequence"/>
</dbReference>
<dbReference type="GO" id="GO:0071949">
    <property type="term" value="F:FAD binding"/>
    <property type="evidence" value="ECO:0007669"/>
    <property type="project" value="TreeGrafter"/>
</dbReference>
<evidence type="ECO:0000256" key="9">
    <source>
        <dbReference type="ARBA" id="ARBA00023027"/>
    </source>
</evidence>
<dbReference type="GO" id="GO:0016174">
    <property type="term" value="F:NAD(P)H oxidase H2O2-forming activity"/>
    <property type="evidence" value="ECO:0007669"/>
    <property type="project" value="TreeGrafter"/>
</dbReference>
<dbReference type="PANTHER" id="PTHR43557">
    <property type="entry name" value="APOPTOSIS-INDUCING FACTOR 1"/>
    <property type="match status" value="1"/>
</dbReference>
<comment type="catalytic activity">
    <reaction evidence="11">
        <text>A + NADH + H(+) = AH2 + NAD(+)</text>
        <dbReference type="Rhea" id="RHEA:11356"/>
        <dbReference type="ChEBI" id="CHEBI:13193"/>
        <dbReference type="ChEBI" id="CHEBI:15378"/>
        <dbReference type="ChEBI" id="CHEBI:17499"/>
        <dbReference type="ChEBI" id="CHEBI:57540"/>
        <dbReference type="ChEBI" id="CHEBI:57945"/>
    </reaction>
</comment>
<comment type="cofactor">
    <cofactor evidence="1">
        <name>FAD</name>
        <dbReference type="ChEBI" id="CHEBI:57692"/>
    </cofactor>
</comment>
<evidence type="ECO:0000313" key="14">
    <source>
        <dbReference type="EMBL" id="KAG8188183.1"/>
    </source>
</evidence>
<evidence type="ECO:0000256" key="7">
    <source>
        <dbReference type="ARBA" id="ARBA00022946"/>
    </source>
</evidence>
<gene>
    <name evidence="14" type="ORF">JTE90_019461</name>
</gene>
<proteinExistence type="inferred from homology"/>
<name>A0AAV6UWV8_9ARAC</name>
<dbReference type="AlphaFoldDB" id="A0AAV6UWV8"/>
<evidence type="ECO:0000256" key="6">
    <source>
        <dbReference type="ARBA" id="ARBA00022827"/>
    </source>
</evidence>
<comment type="subcellular location">
    <subcellularLocation>
        <location evidence="2">Mitochondrion</location>
    </subcellularLocation>
</comment>
<keyword evidence="15" id="KW-1185">Reference proteome</keyword>
<feature type="domain" description="Mitochondrial apoptosis-inducing factor C-terminal" evidence="13">
    <location>
        <begin position="444"/>
        <end position="560"/>
    </location>
</feature>
<dbReference type="SUPFAM" id="SSF51905">
    <property type="entry name" value="FAD/NAD(P)-binding domain"/>
    <property type="match status" value="2"/>
</dbReference>
<evidence type="ECO:0000256" key="8">
    <source>
        <dbReference type="ARBA" id="ARBA00023002"/>
    </source>
</evidence>
<organism evidence="14 15">
    <name type="scientific">Oedothorax gibbosus</name>
    <dbReference type="NCBI Taxonomy" id="931172"/>
    <lineage>
        <taxon>Eukaryota</taxon>
        <taxon>Metazoa</taxon>
        <taxon>Ecdysozoa</taxon>
        <taxon>Arthropoda</taxon>
        <taxon>Chelicerata</taxon>
        <taxon>Arachnida</taxon>
        <taxon>Araneae</taxon>
        <taxon>Araneomorphae</taxon>
        <taxon>Entelegynae</taxon>
        <taxon>Araneoidea</taxon>
        <taxon>Linyphiidae</taxon>
        <taxon>Erigoninae</taxon>
        <taxon>Oedothorax</taxon>
    </lineage>
</organism>
<dbReference type="InterPro" id="IPR016156">
    <property type="entry name" value="FAD/NAD-linked_Rdtase_dimer_sf"/>
</dbReference>
<evidence type="ECO:0000256" key="11">
    <source>
        <dbReference type="ARBA" id="ARBA00047786"/>
    </source>
</evidence>
<keyword evidence="8" id="KW-0560">Oxidoreductase</keyword>
<evidence type="ECO:0000256" key="1">
    <source>
        <dbReference type="ARBA" id="ARBA00001974"/>
    </source>
</evidence>
<dbReference type="Gene3D" id="3.30.390.30">
    <property type="match status" value="1"/>
</dbReference>
<evidence type="ECO:0000259" key="13">
    <source>
        <dbReference type="Pfam" id="PF14721"/>
    </source>
</evidence>
<accession>A0AAV6UWV8</accession>
<dbReference type="Gene3D" id="3.50.50.60">
    <property type="entry name" value="FAD/NAD(P)-binding domain"/>
    <property type="match status" value="2"/>
</dbReference>
<evidence type="ECO:0000256" key="4">
    <source>
        <dbReference type="ARBA" id="ARBA00022630"/>
    </source>
</evidence>
<dbReference type="GO" id="GO:0005739">
    <property type="term" value="C:mitochondrion"/>
    <property type="evidence" value="ECO:0007669"/>
    <property type="project" value="UniProtKB-SubCell"/>
</dbReference>
<evidence type="ECO:0000259" key="12">
    <source>
        <dbReference type="Pfam" id="PF07992"/>
    </source>
</evidence>
<sequence length="588" mass="65025">MVAGYLIPLRNLTLLRNKSSILYCPLNIINRQYSVRNVHRANFRRNSSTSSDALKKGKWPIFLGLSLAGGGFAAYLLGKSSQEKKSGSEQEDEEPLYVHEHLAEDLALLSDFGPVPYLLVGAGSASFAAYRAIRTRDPTAKILIVGEEPFVPYMRPPLSKEMWFDEKADGAKSLSFSQWNGKNRSLFYEPEEYFFSIRELLDSKNGGVSIIRGKKVVKVDATQQTIHLDSGEKISYAKCLLATGSRPKNLEAFEGPSLKKHVTLYRNIRDFQKLDAVSKKAKKVAVIGGGLLGSELAVGLAHRVKGLDVVQVFPEKGIMGKILPEYLGEWTTEKVREEGVKVIPNTEVKSAKRNEDKVTLHLSNGKTLEVDHVIVAVGAEPDTEIAKASKLEIDDKHGGFLVNTEMEARKNLWVAGDAACFYDPNLGRRRVEHHDQAIVTGKLAGGNMAGDNNPYLHQSMFWSDLGPTVGFEAIGIIDAALPTVGVFAKTTPVTDIGLPVAESVEKVATETKEEEVLRSPNPSDKYNKGVVFYLRDDIIVGIVLWNVFSKMQVARQIVNEAKSFEDITEVAKLFELHAQPEEEEDLLK</sequence>
<keyword evidence="4" id="KW-0285">Flavoprotein</keyword>
<dbReference type="GO" id="GO:0033108">
    <property type="term" value="P:mitochondrial respiratory chain complex assembly"/>
    <property type="evidence" value="ECO:0007669"/>
    <property type="project" value="TreeGrafter"/>
</dbReference>
<keyword evidence="10" id="KW-0496">Mitochondrion</keyword>
<comment type="similarity">
    <text evidence="3">Belongs to the FAD-dependent oxidoreductase family.</text>
</comment>
<dbReference type="SMART" id="SM01353">
    <property type="entry name" value="AIF_C"/>
    <property type="match status" value="1"/>
</dbReference>
<keyword evidence="9" id="KW-0520">NAD</keyword>
<dbReference type="InterPro" id="IPR050446">
    <property type="entry name" value="FAD-oxidoreductase/Apoptosis"/>
</dbReference>
<dbReference type="PRINTS" id="PR00368">
    <property type="entry name" value="FADPNR"/>
</dbReference>
<evidence type="ECO:0000256" key="2">
    <source>
        <dbReference type="ARBA" id="ARBA00004173"/>
    </source>
</evidence>
<dbReference type="EMBL" id="JAFNEN010000247">
    <property type="protein sequence ID" value="KAG8188183.1"/>
    <property type="molecule type" value="Genomic_DNA"/>
</dbReference>
<dbReference type="InterPro" id="IPR023753">
    <property type="entry name" value="FAD/NAD-binding_dom"/>
</dbReference>
<evidence type="ECO:0000256" key="10">
    <source>
        <dbReference type="ARBA" id="ARBA00023128"/>
    </source>
</evidence>
<evidence type="ECO:0000256" key="5">
    <source>
        <dbReference type="ARBA" id="ARBA00022703"/>
    </source>
</evidence>
<dbReference type="InterPro" id="IPR036188">
    <property type="entry name" value="FAD/NAD-bd_sf"/>
</dbReference>
<dbReference type="Pfam" id="PF07992">
    <property type="entry name" value="Pyr_redox_2"/>
    <property type="match status" value="1"/>
</dbReference>
<dbReference type="SUPFAM" id="SSF55424">
    <property type="entry name" value="FAD/NAD-linked reductases, dimerisation (C-terminal) domain"/>
    <property type="match status" value="1"/>
</dbReference>
<keyword evidence="6" id="KW-0274">FAD</keyword>
<keyword evidence="5" id="KW-0053">Apoptosis</keyword>
<evidence type="ECO:0008006" key="16">
    <source>
        <dbReference type="Google" id="ProtNLM"/>
    </source>
</evidence>
<keyword evidence="7" id="KW-0809">Transit peptide</keyword>